<evidence type="ECO:0000256" key="1">
    <source>
        <dbReference type="ARBA" id="ARBA00022737"/>
    </source>
</evidence>
<dbReference type="InterPro" id="IPR002885">
    <property type="entry name" value="PPR_rpt"/>
</dbReference>
<gene>
    <name evidence="2" type="ORF">AK812_SmicGene9951</name>
</gene>
<proteinExistence type="predicted"/>
<organism evidence="2 3">
    <name type="scientific">Symbiodinium microadriaticum</name>
    <name type="common">Dinoflagellate</name>
    <name type="synonym">Zooxanthella microadriatica</name>
    <dbReference type="NCBI Taxonomy" id="2951"/>
    <lineage>
        <taxon>Eukaryota</taxon>
        <taxon>Sar</taxon>
        <taxon>Alveolata</taxon>
        <taxon>Dinophyceae</taxon>
        <taxon>Suessiales</taxon>
        <taxon>Symbiodiniaceae</taxon>
        <taxon>Symbiodinium</taxon>
    </lineage>
</organism>
<dbReference type="Gene3D" id="1.25.40.10">
    <property type="entry name" value="Tetratricopeptide repeat domain"/>
    <property type="match status" value="2"/>
</dbReference>
<evidence type="ECO:0000313" key="2">
    <source>
        <dbReference type="EMBL" id="OLQ06762.1"/>
    </source>
</evidence>
<sequence>MLVMRCVPSVYSFTAAITATLGAWMVAAQIFSEMLSHDIFPDTVSCNALMNVAERSRQWHIVLQLLAYMAAEAAKPNEISFTSAISASDRSGHWQLAMGLLSHMPRHRVSLSEMSGTAAMSACERVQRWEAVIQLLSTIPRADEISFNIGIAGCRESLQWAAALQLLAAMPRADASADVVTFNALVNQCGEGLQWQRSLRLVSQIPEVSSADCVCEVGAGSGGKGLQLAQVMPGISLRPNAVSFNAAISACEPLGYWEQVRAREVFSGKWASVSFLTWLMRWSTTMSRVACRACGPLGLAEQPFLATAHGELLTWQSSRPALLNAAEQCDRQVVSASKDSVTIVLGSWSADCLAAMVRREDEACVETLATMLMLRLVPSIYRFAAATTASLGAWMVAAQIVSEMLSHDILPDSVSCNALMNVAETSRQWQAVLQLLA</sequence>
<accession>A0A1Q9EH55</accession>
<dbReference type="PANTHER" id="PTHR47936">
    <property type="entry name" value="PPR_LONG DOMAIN-CONTAINING PROTEIN"/>
    <property type="match status" value="1"/>
</dbReference>
<dbReference type="PANTHER" id="PTHR47936:SF1">
    <property type="entry name" value="PENTATRICOPEPTIDE REPEAT-CONTAINING PROTEIN GUN1, CHLOROPLASTIC"/>
    <property type="match status" value="1"/>
</dbReference>
<name>A0A1Q9EH55_SYMMI</name>
<keyword evidence="3" id="KW-1185">Reference proteome</keyword>
<reference evidence="2 3" key="1">
    <citation type="submission" date="2016-02" db="EMBL/GenBank/DDBJ databases">
        <title>Genome analysis of coral dinoflagellate symbionts highlights evolutionary adaptations to a symbiotic lifestyle.</title>
        <authorList>
            <person name="Aranda M."/>
            <person name="Li Y."/>
            <person name="Liew Y.J."/>
            <person name="Baumgarten S."/>
            <person name="Simakov O."/>
            <person name="Wilson M."/>
            <person name="Piel J."/>
            <person name="Ashoor H."/>
            <person name="Bougouffa S."/>
            <person name="Bajic V.B."/>
            <person name="Ryu T."/>
            <person name="Ravasi T."/>
            <person name="Bayer T."/>
            <person name="Micklem G."/>
            <person name="Kim H."/>
            <person name="Bhak J."/>
            <person name="Lajeunesse T.C."/>
            <person name="Voolstra C.R."/>
        </authorList>
    </citation>
    <scope>NUCLEOTIDE SEQUENCE [LARGE SCALE GENOMIC DNA]</scope>
    <source>
        <strain evidence="2 3">CCMP2467</strain>
    </source>
</reference>
<dbReference type="AlphaFoldDB" id="A0A1Q9EH55"/>
<protein>
    <submittedName>
        <fullName evidence="2">Pentatricopeptide repeat-containing protein, chloroplastic</fullName>
    </submittedName>
</protein>
<evidence type="ECO:0000313" key="3">
    <source>
        <dbReference type="Proteomes" id="UP000186817"/>
    </source>
</evidence>
<dbReference type="InterPro" id="IPR011990">
    <property type="entry name" value="TPR-like_helical_dom_sf"/>
</dbReference>
<dbReference type="Pfam" id="PF13812">
    <property type="entry name" value="PPR_3"/>
    <property type="match status" value="1"/>
</dbReference>
<dbReference type="EMBL" id="LSRX01000153">
    <property type="protein sequence ID" value="OLQ06762.1"/>
    <property type="molecule type" value="Genomic_DNA"/>
</dbReference>
<dbReference type="OrthoDB" id="185373at2759"/>
<comment type="caution">
    <text evidence="2">The sequence shown here is derived from an EMBL/GenBank/DDBJ whole genome shotgun (WGS) entry which is preliminary data.</text>
</comment>
<keyword evidence="1" id="KW-0677">Repeat</keyword>
<dbReference type="Proteomes" id="UP000186817">
    <property type="component" value="Unassembled WGS sequence"/>
</dbReference>